<name>A0A4R8TC44_9PEZI</name>
<evidence type="ECO:0000313" key="2">
    <source>
        <dbReference type="EMBL" id="TEA15441.1"/>
    </source>
</evidence>
<dbReference type="AlphaFoldDB" id="A0A4R8TC44"/>
<organism evidence="2 3">
    <name type="scientific">Colletotrichum sidae</name>
    <dbReference type="NCBI Taxonomy" id="1347389"/>
    <lineage>
        <taxon>Eukaryota</taxon>
        <taxon>Fungi</taxon>
        <taxon>Dikarya</taxon>
        <taxon>Ascomycota</taxon>
        <taxon>Pezizomycotina</taxon>
        <taxon>Sordariomycetes</taxon>
        <taxon>Hypocreomycetidae</taxon>
        <taxon>Glomerellales</taxon>
        <taxon>Glomerellaceae</taxon>
        <taxon>Colletotrichum</taxon>
        <taxon>Colletotrichum orbiculare species complex</taxon>
    </lineage>
</organism>
<dbReference type="Proteomes" id="UP000295604">
    <property type="component" value="Unassembled WGS sequence"/>
</dbReference>
<accession>A0A4R8TC44</accession>
<feature type="region of interest" description="Disordered" evidence="1">
    <location>
        <begin position="334"/>
        <end position="355"/>
    </location>
</feature>
<evidence type="ECO:0000256" key="1">
    <source>
        <dbReference type="SAM" id="MobiDB-lite"/>
    </source>
</evidence>
<evidence type="ECO:0000313" key="3">
    <source>
        <dbReference type="Proteomes" id="UP000295604"/>
    </source>
</evidence>
<sequence>METMSSSSELSDTSSPESDTTSSASFQTAFQSPHGIAAMHPLAAPSYATARELPRVLKNHCQIYLEEHLYSGALGLLNSLLTAGFSRQTVTGKPVHVPPSTHLALLNTLLIHPSHTTRAAGSDRLEIGSQVLDYLRNLLAIAGPISAPFKDAFQFHGSRYARGIRQIEDDDDIDGDQINNKLTGDDAIWNRAQDFWAVVGWAFNCSRLHPHRWRYWKIWLEYMLDVLEADLEVRKRNDGESSPRSNVPKWTDVRESIVVMYIRQTAGSSRHASKTILHSIFAAGDAPSLAKFPEIFNKETKGLPSEDKKRKRLATLDIDKDQFGDYFDDDFVDSGPSDGEYPGTPGTPRTPSRKAGDIVTIETAESIPLRIRLMGLLADVAICLPTEFKEHHDYTSEVCGLLKQQPLTFFQHFVSDMGAHLNGHFERDMLATLLDTLLPSDYVDPREVVPDSSSLVVNADVLAKCYLPHHANNVDPEDNARLALILENLIQKLSVEDIRVSRLELVTAAEKGIEARQARAKVRRAYRKSKKSQQKALYTRDDHAKEMMNLAGERILLYIDAMGAEPEDDPDREMTD</sequence>
<proteinExistence type="predicted"/>
<dbReference type="EMBL" id="QAPF01000135">
    <property type="protein sequence ID" value="TEA15441.1"/>
    <property type="molecule type" value="Genomic_DNA"/>
</dbReference>
<keyword evidence="3" id="KW-1185">Reference proteome</keyword>
<protein>
    <submittedName>
        <fullName evidence="2">Uncharacterized protein</fullName>
    </submittedName>
</protein>
<feature type="region of interest" description="Disordered" evidence="1">
    <location>
        <begin position="1"/>
        <end position="25"/>
    </location>
</feature>
<gene>
    <name evidence="2" type="ORF">C8034_v002463</name>
</gene>
<comment type="caution">
    <text evidence="2">The sequence shown here is derived from an EMBL/GenBank/DDBJ whole genome shotgun (WGS) entry which is preliminary data.</text>
</comment>
<reference evidence="2 3" key="1">
    <citation type="submission" date="2018-11" db="EMBL/GenBank/DDBJ databases">
        <title>Genome sequence and assembly of Colletotrichum sidae.</title>
        <authorList>
            <person name="Gan P."/>
            <person name="Shirasu K."/>
        </authorList>
    </citation>
    <scope>NUCLEOTIDE SEQUENCE [LARGE SCALE GENOMIC DNA]</scope>
    <source>
        <strain evidence="2 3">CBS 518.97</strain>
    </source>
</reference>